<keyword evidence="9" id="KW-1185">Reference proteome</keyword>
<dbReference type="Pfam" id="PF00550">
    <property type="entry name" value="PP-binding"/>
    <property type="match status" value="1"/>
</dbReference>
<dbReference type="InterPro" id="IPR050091">
    <property type="entry name" value="PKS_NRPS_Biosynth_Enz"/>
</dbReference>
<dbReference type="GO" id="GO:0004312">
    <property type="term" value="F:fatty acid synthase activity"/>
    <property type="evidence" value="ECO:0007669"/>
    <property type="project" value="TreeGrafter"/>
</dbReference>
<feature type="compositionally biased region" description="Basic and acidic residues" evidence="5">
    <location>
        <begin position="395"/>
        <end position="405"/>
    </location>
</feature>
<dbReference type="SMART" id="SM00823">
    <property type="entry name" value="PKS_PP"/>
    <property type="match status" value="1"/>
</dbReference>
<dbReference type="PANTHER" id="PTHR43775:SF51">
    <property type="entry name" value="INACTIVE PHENOLPHTHIOCEROL SYNTHESIS POLYKETIDE SYNTHASE TYPE I PKS1-RELATED"/>
    <property type="match status" value="1"/>
</dbReference>
<evidence type="ECO:0000259" key="6">
    <source>
        <dbReference type="PROSITE" id="PS50075"/>
    </source>
</evidence>
<dbReference type="Pfam" id="PF08659">
    <property type="entry name" value="KR"/>
    <property type="match status" value="1"/>
</dbReference>
<dbReference type="InterPro" id="IPR057326">
    <property type="entry name" value="KR_dom"/>
</dbReference>
<dbReference type="STRING" id="391625.PPSIR1_15385"/>
<dbReference type="Gene3D" id="3.30.70.3290">
    <property type="match status" value="1"/>
</dbReference>
<dbReference type="InterPro" id="IPR014030">
    <property type="entry name" value="Ketoacyl_synth_N"/>
</dbReference>
<dbReference type="InterPro" id="IPR016035">
    <property type="entry name" value="Acyl_Trfase/lysoPLipase"/>
</dbReference>
<evidence type="ECO:0000256" key="1">
    <source>
        <dbReference type="ARBA" id="ARBA00022450"/>
    </source>
</evidence>
<gene>
    <name evidence="8" type="ORF">PPSIR1_15385</name>
</gene>
<dbReference type="PROSITE" id="PS00606">
    <property type="entry name" value="KS3_1"/>
    <property type="match status" value="2"/>
</dbReference>
<dbReference type="FunFam" id="3.40.47.10:FF:000019">
    <property type="entry name" value="Polyketide synthase type I"/>
    <property type="match status" value="1"/>
</dbReference>
<dbReference type="SMART" id="SM00822">
    <property type="entry name" value="PKS_KR"/>
    <property type="match status" value="1"/>
</dbReference>
<dbReference type="InterPro" id="IPR009081">
    <property type="entry name" value="PP-bd_ACP"/>
</dbReference>
<evidence type="ECO:0000313" key="9">
    <source>
        <dbReference type="Proteomes" id="UP000005801"/>
    </source>
</evidence>
<dbReference type="PROSITE" id="PS52004">
    <property type="entry name" value="KS3_2"/>
    <property type="match status" value="2"/>
</dbReference>
<dbReference type="Gene3D" id="1.10.1200.10">
    <property type="entry name" value="ACP-like"/>
    <property type="match status" value="1"/>
</dbReference>
<comment type="function">
    <text evidence="4">Involved in production of the polyketide antibiotic thailandamide.</text>
</comment>
<dbReference type="InterPro" id="IPR036291">
    <property type="entry name" value="NAD(P)-bd_dom_sf"/>
</dbReference>
<feature type="domain" description="Ketosynthase family 3 (KS3)" evidence="7">
    <location>
        <begin position="1451"/>
        <end position="1876"/>
    </location>
</feature>
<evidence type="ECO:0000256" key="4">
    <source>
        <dbReference type="ARBA" id="ARBA00054155"/>
    </source>
</evidence>
<dbReference type="Pfam" id="PF00109">
    <property type="entry name" value="ketoacyl-synt"/>
    <property type="match status" value="2"/>
</dbReference>
<dbReference type="SUPFAM" id="SSF47336">
    <property type="entry name" value="ACP-like"/>
    <property type="match status" value="1"/>
</dbReference>
<dbReference type="InterPro" id="IPR014043">
    <property type="entry name" value="Acyl_transferase_dom"/>
</dbReference>
<dbReference type="PANTHER" id="PTHR43775">
    <property type="entry name" value="FATTY ACID SYNTHASE"/>
    <property type="match status" value="1"/>
</dbReference>
<dbReference type="InterPro" id="IPR036736">
    <property type="entry name" value="ACP-like_sf"/>
</dbReference>
<dbReference type="Pfam" id="PF00698">
    <property type="entry name" value="Acyl_transf_1"/>
    <property type="match status" value="2"/>
</dbReference>
<evidence type="ECO:0000259" key="7">
    <source>
        <dbReference type="PROSITE" id="PS52004"/>
    </source>
</evidence>
<protein>
    <submittedName>
        <fullName evidence="8">Modular polyketide synthase</fullName>
    </submittedName>
</protein>
<feature type="region of interest" description="Disordered" evidence="5">
    <location>
        <begin position="395"/>
        <end position="415"/>
    </location>
</feature>
<dbReference type="InterPro" id="IPR032821">
    <property type="entry name" value="PKS_assoc"/>
</dbReference>
<dbReference type="InterPro" id="IPR006162">
    <property type="entry name" value="Ppantetheine_attach_site"/>
</dbReference>
<name>A6GFK2_9BACT</name>
<proteinExistence type="predicted"/>
<dbReference type="Gene3D" id="3.40.47.10">
    <property type="match status" value="2"/>
</dbReference>
<dbReference type="InterPro" id="IPR020806">
    <property type="entry name" value="PKS_PP-bd"/>
</dbReference>
<dbReference type="PROSITE" id="PS50075">
    <property type="entry name" value="CARRIER"/>
    <property type="match status" value="1"/>
</dbReference>
<dbReference type="Proteomes" id="UP000005801">
    <property type="component" value="Unassembled WGS sequence"/>
</dbReference>
<dbReference type="InterPro" id="IPR013968">
    <property type="entry name" value="PKS_KR"/>
</dbReference>
<evidence type="ECO:0000313" key="8">
    <source>
        <dbReference type="EMBL" id="EDM75374.1"/>
    </source>
</evidence>
<reference evidence="8 9" key="1">
    <citation type="submission" date="2007-06" db="EMBL/GenBank/DDBJ databases">
        <authorList>
            <person name="Shimkets L."/>
            <person name="Ferriera S."/>
            <person name="Johnson J."/>
            <person name="Kravitz S."/>
            <person name="Beeson K."/>
            <person name="Sutton G."/>
            <person name="Rogers Y.-H."/>
            <person name="Friedman R."/>
            <person name="Frazier M."/>
            <person name="Venter J.C."/>
        </authorList>
    </citation>
    <scope>NUCLEOTIDE SEQUENCE [LARGE SCALE GENOMIC DNA]</scope>
    <source>
        <strain evidence="8 9">SIR-1</strain>
    </source>
</reference>
<organism evidence="8 9">
    <name type="scientific">Plesiocystis pacifica SIR-1</name>
    <dbReference type="NCBI Taxonomy" id="391625"/>
    <lineage>
        <taxon>Bacteria</taxon>
        <taxon>Pseudomonadati</taxon>
        <taxon>Myxococcota</taxon>
        <taxon>Polyangia</taxon>
        <taxon>Nannocystales</taxon>
        <taxon>Nannocystaceae</taxon>
        <taxon>Plesiocystis</taxon>
    </lineage>
</organism>
<dbReference type="EMBL" id="ABCS01000094">
    <property type="protein sequence ID" value="EDM75374.1"/>
    <property type="molecule type" value="Genomic_DNA"/>
</dbReference>
<keyword evidence="1" id="KW-0596">Phosphopantetheine</keyword>
<comment type="caution">
    <text evidence="8">The sequence shown here is derived from an EMBL/GenBank/DDBJ whole genome shotgun (WGS) entry which is preliminary data.</text>
</comment>
<keyword evidence="3" id="KW-0808">Transferase</keyword>
<accession>A6GFK2</accession>
<dbReference type="SMART" id="SM00827">
    <property type="entry name" value="PKS_AT"/>
    <property type="match status" value="2"/>
</dbReference>
<dbReference type="SUPFAM" id="SSF51735">
    <property type="entry name" value="NAD(P)-binding Rossmann-fold domains"/>
    <property type="match status" value="2"/>
</dbReference>
<dbReference type="CDD" id="cd08952">
    <property type="entry name" value="KR_1_SDR_x"/>
    <property type="match status" value="1"/>
</dbReference>
<dbReference type="InterPro" id="IPR001227">
    <property type="entry name" value="Ac_transferase_dom_sf"/>
</dbReference>
<keyword evidence="2" id="KW-0597">Phosphoprotein</keyword>
<dbReference type="Pfam" id="PF02801">
    <property type="entry name" value="Ketoacyl-synt_C"/>
    <property type="match status" value="2"/>
</dbReference>
<feature type="non-terminal residue" evidence="8">
    <location>
        <position position="2181"/>
    </location>
</feature>
<dbReference type="InterPro" id="IPR018201">
    <property type="entry name" value="Ketoacyl_synth_AS"/>
</dbReference>
<evidence type="ECO:0000256" key="5">
    <source>
        <dbReference type="SAM" id="MobiDB-lite"/>
    </source>
</evidence>
<feature type="domain" description="Carrier" evidence="6">
    <location>
        <begin position="1355"/>
        <end position="1434"/>
    </location>
</feature>
<dbReference type="SUPFAM" id="SSF52151">
    <property type="entry name" value="FabD/lysophospholipase-like"/>
    <property type="match status" value="2"/>
</dbReference>
<dbReference type="Gene3D" id="3.40.50.720">
    <property type="entry name" value="NAD(P)-binding Rossmann-like Domain"/>
    <property type="match status" value="1"/>
</dbReference>
<dbReference type="eggNOG" id="COG3321">
    <property type="taxonomic scope" value="Bacteria"/>
</dbReference>
<dbReference type="PROSITE" id="PS00012">
    <property type="entry name" value="PHOSPHOPANTETHEINE"/>
    <property type="match status" value="1"/>
</dbReference>
<dbReference type="InterPro" id="IPR020841">
    <property type="entry name" value="PKS_Beta-ketoAc_synthase_dom"/>
</dbReference>
<dbReference type="GO" id="GO:0004315">
    <property type="term" value="F:3-oxoacyl-[acyl-carrier-protein] synthase activity"/>
    <property type="evidence" value="ECO:0007669"/>
    <property type="project" value="InterPro"/>
</dbReference>
<dbReference type="SUPFAM" id="SSF53901">
    <property type="entry name" value="Thiolase-like"/>
    <property type="match status" value="2"/>
</dbReference>
<dbReference type="CDD" id="cd00833">
    <property type="entry name" value="PKS"/>
    <property type="match status" value="2"/>
</dbReference>
<dbReference type="InterPro" id="IPR016036">
    <property type="entry name" value="Malonyl_transacylase_ACP-bd"/>
</dbReference>
<sequence length="2181" mass="229307">MAPIPAERWDAEAYFDADPQAEGRAYVRRGSFLDRIDEFDAGFFRVSPREAKRTDPQHRLVLESAWTALEHAGLVPAELTGTRTGVFMGIGSSDYDFRRRDVGGAYTYLGTQASFVAGRVAHSLGLRGPTFALDTGCSTSLVALHSACRALQHGECELALAGAVQLMAAPDHFVQLAKIGALAPDGRCKTFSAKADGFGRGEGVVVLALEPLERAEHMGRNILAVVEGTAVNHNGPQSTGIMAPNADAQRELLRAALEDARLDPEAIDLLECHGTGTRLGDRTELRALGEVFGPGRSAQRPLLIGSVKTNLGHLEVAAGMAGVAKVLASMRHGAVPPSLHTTPRTEAFAWDEAHLEVVDAPTSWPRRRDRGRRAGVSSFGMAGTNAHVILADPPSRVEPELEPDPKPSAPAQTSPLPLLVSGREALDLRAQVDRLTAFLRREGAPATADLAYSLATSRTHFDARLSVSAAADASPAALADALEAAMAAREQQPQPAPSSGKLAMLFTGQGSQWPAMARAAWSQRPVFRDALEEVCAHLDPLLDAPVRPLLLGEVPEDQARARLAQTASTQPAIFALELALYRLWTHWGVKPDLLLGHSVGEIAVAHVAGVLDLPDACALVAARGRLMQALPAGGAMIAIQASEAELRPHLDGLEEQLAIAAINGPSSTVVSGDAEAARAVEAAFAGRGRKTKRLDTSHAFHSPRMQPMLEDFAAALGGLRFGPATVLVVSTLTGRRCEPTTMASVDYWLDHARSAVRFLDGVRSLEAEGVTRFLELGPQAVLASAVPHCLSGTKTNAHAVASLAGPRFEGAPGEDLSRALGELYTHGQRVDWRAVFATVEARRCELPTYAFRRERHWLEGRPASPRSLRYTPRWVPVEGSASCPGACVLVVPQVWAQGAEGAARLAELRADETTSTEVSIVDEDVDAATWLDALPTRAVALVSLLALDDRPDAALPGVSRGLRANLALTQACARAEAPPRLWLVTRGAVSVSAEDPLTHPTQAMTWALGRALGLEHPSSWGGLIDLGEGLPLAAALSTLVRDDGEDELAARADGIRARRLVPLEGSEPTPRPPVQLRGAALITGGTGALGLHIARWLVERGAESLILVSRRGPASPGIEATRAELEGLGASVSVVACALDDRRAVAELLTAHREDLRAIVHAAGIPGEPTPLRAIEAEQLAAVAAGKVAGAQHLHALSRELGLELELFLCLSSMWGVWGSGPLMAYAGANAYLDALATHRRQAGLPAAALAWGPWAEGGMVDAETLARLGEIGLRSLAPSVAIHELGALVDHGASGVLVADVDWPRFCSSSASGGARPLFAELPQLRADAAGADLGSTSTLATELRAASPEARRRALVALILDTIRAVLELPDDPHTDARLRPEVGFYDLGLDSVLCVELCARLGRELGARLSVVSVFENPRPAALAAHLDALVFGATTTAAPARALVQADEAIAIVGIGLRLPGGVVDLDSLWTLLEAETDAVGPVPRERWDAERFFDPDPDRAGKSYTREGAFLDAVDRFDAAFFNISPREARHLDPQQRLLLEATWEALERAHIVPGALAASRSGVFVGLGPSDYAHLQTASGEVDAYTTMGTHTSFGAGRLAFYLGLRGPAITLDTACSSSLVALHCACASLRAGECELAVAASSQVMVSPHFGVQLSRTRALAPDGRCKTFSAAADGYGRGEGVIALALQRLSDAEAEGRRVLAVVRGSAVNHDGASSGLTVPNGAAQREVLRAALASAKLEPWEIDAVECHGTGTKLGDPIEVRALAEVYGEGRAQTRPLLLGALKTNVGHLESAAGLAGVAKVLASLQRGAWPASLHTSPRNPHLDWDSLPVAVVDRLQPWTRRDQAPRRAGVSSFGLSGTNAHVILEEAPALAPAEVNEVGDAETPALPARPLLLSGRNAAALRAQAERLRAHLDAHPELDIGALAATLATARTHFERRACVLAHSHSELLEGLDALAHERPHPSLVDAESLRDAKLVFVFPGQGSQWPGMAREWLADAPAFAEAMRACDEALAPHTGWSVLELLRGGVDAEALARVDVVQPTLFAVMVSLAAVWRAFGVVPDAVIGHSQGEIAAACVAGALSLEDAARVVALRSQVIATSLQGEAGQAGAMAAVSLPAAELEGRLGEALSVAVDNGPRASVVAGPPEAVAQLVAQLRPKAYSPAPSGSATPP</sequence>
<feature type="domain" description="Ketosynthase family 3 (KS3)" evidence="7">
    <location>
        <begin position="1"/>
        <end position="392"/>
    </location>
</feature>
<dbReference type="SMART" id="SM00825">
    <property type="entry name" value="PKS_KS"/>
    <property type="match status" value="2"/>
</dbReference>
<dbReference type="GO" id="GO:0031177">
    <property type="term" value="F:phosphopantetheine binding"/>
    <property type="evidence" value="ECO:0007669"/>
    <property type="project" value="InterPro"/>
</dbReference>
<dbReference type="InterPro" id="IPR014031">
    <property type="entry name" value="Ketoacyl_synth_C"/>
</dbReference>
<evidence type="ECO:0000256" key="2">
    <source>
        <dbReference type="ARBA" id="ARBA00022553"/>
    </source>
</evidence>
<dbReference type="InterPro" id="IPR016039">
    <property type="entry name" value="Thiolase-like"/>
</dbReference>
<evidence type="ECO:0000256" key="3">
    <source>
        <dbReference type="ARBA" id="ARBA00022679"/>
    </source>
</evidence>
<dbReference type="Pfam" id="PF16197">
    <property type="entry name" value="KAsynt_C_assoc"/>
    <property type="match status" value="2"/>
</dbReference>
<dbReference type="SUPFAM" id="SSF55048">
    <property type="entry name" value="Probable ACP-binding domain of malonyl-CoA ACP transacylase"/>
    <property type="match status" value="2"/>
</dbReference>
<dbReference type="GO" id="GO:0006633">
    <property type="term" value="P:fatty acid biosynthetic process"/>
    <property type="evidence" value="ECO:0007669"/>
    <property type="project" value="InterPro"/>
</dbReference>
<dbReference type="Gene3D" id="3.40.366.10">
    <property type="entry name" value="Malonyl-Coenzyme A Acyl Carrier Protein, domain 2"/>
    <property type="match status" value="2"/>
</dbReference>